<feature type="region of interest" description="Disordered" evidence="1">
    <location>
        <begin position="395"/>
        <end position="419"/>
    </location>
</feature>
<reference evidence="2" key="1">
    <citation type="submission" date="2023-06" db="EMBL/GenBank/DDBJ databases">
        <title>Reference genome for the Northern bat (Eptesicus nilssonii), a most northern bat species.</title>
        <authorList>
            <person name="Laine V.N."/>
            <person name="Pulliainen A.T."/>
            <person name="Lilley T.M."/>
        </authorList>
    </citation>
    <scope>NUCLEOTIDE SEQUENCE</scope>
    <source>
        <strain evidence="2">BLF_Eptnil</strain>
        <tissue evidence="2">Kidney</tissue>
    </source>
</reference>
<keyword evidence="3" id="KW-1185">Reference proteome</keyword>
<evidence type="ECO:0000313" key="3">
    <source>
        <dbReference type="Proteomes" id="UP001177744"/>
    </source>
</evidence>
<protein>
    <submittedName>
        <fullName evidence="2">Uncharacterized protein</fullName>
    </submittedName>
</protein>
<dbReference type="Proteomes" id="UP001177744">
    <property type="component" value="Unassembled WGS sequence"/>
</dbReference>
<feature type="region of interest" description="Disordered" evidence="1">
    <location>
        <begin position="787"/>
        <end position="821"/>
    </location>
</feature>
<comment type="caution">
    <text evidence="2">The sequence shown here is derived from an EMBL/GenBank/DDBJ whole genome shotgun (WGS) entry which is preliminary data.</text>
</comment>
<feature type="region of interest" description="Disordered" evidence="1">
    <location>
        <begin position="205"/>
        <end position="224"/>
    </location>
</feature>
<feature type="compositionally biased region" description="Pro residues" evidence="1">
    <location>
        <begin position="211"/>
        <end position="222"/>
    </location>
</feature>
<sequence>MAAAQPPRADPRCRQALDGSCPAVQGWPKAQVTRAGQGLRCQQWQQQRSLEIEARGKPLLVFADDTPVVTNVMLLNPCWVSLEDILEVLAIAIRQEEIKDIQIGKEEHNRSTEWKFHNLSLYLTLCISSIWLLAWVPPNCPPLLAILWQPSCVHMGVAIFDHMGAAILCVGVMGQQVRSKAGHLRRWGTPVTKSISTSQLRVPASGVLQSPQPPSCPRPPEAQPYSPSWHSTMAWYCPLTYSTIPPVGRLIRARPPTWLPQCLRAGWRPCFPPPLLVTVYRTISRVPLGLAAPPLPPAASAVSLMPAMFCAAPWSARPHLTSPASPIAPNFPPLLACSPPTALPCRPSCGSHLVVAIFEGQAVPRSLLSAHLLRGTFPPCPWLLRACVRRPRVGGGSFRDSSHSGPTCRPTGSERPGSRGCLSLGHRLLGVGMHKRHPAPSHSTHLNSSTLIVAETFVDKVYPESHKGRLNQEVELWSHLLKAGGLQGGNQHPKFRSPEMLVTSGLYAEYHKGIDYIFGFGMRNLVCTKQLQKGPQLALIARLRPSGQGRKPLAEAWALGRDPQLARITCKGPQLAPLEGSTPSQGLKPLAEAWALGRDPQLAPITCRDPQLAPFGPPDGSIPRSIQGKGLKLLFEAWALVRDPQLAPITAGDPSWFQWPSSTPSQCRKPLAEARALGRDPQLAPIACRGPQLALITCGGPPLASIFPSDLRLQYPSSNNCSPRLQPSWLPWGNGMEMKSFHKASWLLQLWVLTLLDLVGTSAGLRPLKLDLFHREKELNHLVVNEASGRPGRSTRLPPESPSPLSPHHLGLARGAGKPRMGTRCRQASDVCFPAARMGLRHRQALDGLPSLPGPPKAQEQSQNMSAITVLSVDVVALQAAFTLAASQQDNVCISVVGKLQLASHMRLFGPLMETNSYKPWLISSTREPTALHSKQACLHRVPGAQAAPLAATKQNTGSRATGTGSEAGGLRLHLSSPTYTGRSYSIILSPCFLVCKMKIIRIFSEVPSAVPDLSLASTVFGQNRPRDAPFPASGRSPASHPVTTFRPPPGPANAPDFFCLTHCRTAMSSPIRQNYSTQWRSVTRLANPPLRPPHPPLSGLLFPP</sequence>
<proteinExistence type="predicted"/>
<evidence type="ECO:0000313" key="2">
    <source>
        <dbReference type="EMBL" id="KAK1341845.1"/>
    </source>
</evidence>
<dbReference type="AlphaFoldDB" id="A0AA40I2L4"/>
<name>A0AA40I2L4_CNENI</name>
<feature type="region of interest" description="Disordered" evidence="1">
    <location>
        <begin position="1027"/>
        <end position="1050"/>
    </location>
</feature>
<dbReference type="EMBL" id="JAULJE010000006">
    <property type="protein sequence ID" value="KAK1341845.1"/>
    <property type="molecule type" value="Genomic_DNA"/>
</dbReference>
<gene>
    <name evidence="2" type="ORF">QTO34_016596</name>
</gene>
<accession>A0AA40I2L4</accession>
<evidence type="ECO:0000256" key="1">
    <source>
        <dbReference type="SAM" id="MobiDB-lite"/>
    </source>
</evidence>
<organism evidence="2 3">
    <name type="scientific">Cnephaeus nilssonii</name>
    <name type="common">Northern bat</name>
    <name type="synonym">Eptesicus nilssonii</name>
    <dbReference type="NCBI Taxonomy" id="3371016"/>
    <lineage>
        <taxon>Eukaryota</taxon>
        <taxon>Metazoa</taxon>
        <taxon>Chordata</taxon>
        <taxon>Craniata</taxon>
        <taxon>Vertebrata</taxon>
        <taxon>Euteleostomi</taxon>
        <taxon>Mammalia</taxon>
        <taxon>Eutheria</taxon>
        <taxon>Laurasiatheria</taxon>
        <taxon>Chiroptera</taxon>
        <taxon>Yangochiroptera</taxon>
        <taxon>Vespertilionidae</taxon>
        <taxon>Cnephaeus</taxon>
    </lineage>
</organism>